<feature type="domain" description="Cupin type-2" evidence="1">
    <location>
        <begin position="46"/>
        <end position="102"/>
    </location>
</feature>
<dbReference type="AlphaFoldDB" id="A0A6J4QBH0"/>
<evidence type="ECO:0000313" key="2">
    <source>
        <dbReference type="EMBL" id="CAA9439945.1"/>
    </source>
</evidence>
<proteinExistence type="predicted"/>
<dbReference type="SUPFAM" id="SSF51182">
    <property type="entry name" value="RmlC-like cupins"/>
    <property type="match status" value="1"/>
</dbReference>
<dbReference type="Gene3D" id="2.60.120.10">
    <property type="entry name" value="Jelly Rolls"/>
    <property type="match status" value="1"/>
</dbReference>
<protein>
    <recommendedName>
        <fullName evidence="1">Cupin type-2 domain-containing protein</fullName>
    </recommendedName>
</protein>
<dbReference type="Pfam" id="PF07883">
    <property type="entry name" value="Cupin_2"/>
    <property type="match status" value="1"/>
</dbReference>
<dbReference type="InterPro" id="IPR014710">
    <property type="entry name" value="RmlC-like_jellyroll"/>
</dbReference>
<sequence length="129" mass="13594">MALPHAELLDIINVSPLGEGLAQAVSTSLIKTSRVQLLHLVLREHQDQPQHHVSDECVIHCLEGSVEVVTPGGTRRLGPGNLVLLPAGQKHSLRARTNCAVLVTLLLDDGDAGHGGGAGARTLQDRGAR</sequence>
<name>A0A6J4QBH0_9BURK</name>
<reference evidence="2" key="1">
    <citation type="submission" date="2020-02" db="EMBL/GenBank/DDBJ databases">
        <authorList>
            <person name="Meier V. D."/>
        </authorList>
    </citation>
    <scope>NUCLEOTIDE SEQUENCE</scope>
    <source>
        <strain evidence="2">AVDCRST_MAG51</strain>
    </source>
</reference>
<accession>A0A6J4QBH0</accession>
<gene>
    <name evidence="2" type="ORF">AVDCRST_MAG51-3224</name>
</gene>
<organism evidence="2">
    <name type="scientific">uncultured Ramlibacter sp</name>
    <dbReference type="NCBI Taxonomy" id="260755"/>
    <lineage>
        <taxon>Bacteria</taxon>
        <taxon>Pseudomonadati</taxon>
        <taxon>Pseudomonadota</taxon>
        <taxon>Betaproteobacteria</taxon>
        <taxon>Burkholderiales</taxon>
        <taxon>Comamonadaceae</taxon>
        <taxon>Ramlibacter</taxon>
        <taxon>environmental samples</taxon>
    </lineage>
</organism>
<dbReference type="InterPro" id="IPR013096">
    <property type="entry name" value="Cupin_2"/>
</dbReference>
<evidence type="ECO:0000259" key="1">
    <source>
        <dbReference type="Pfam" id="PF07883"/>
    </source>
</evidence>
<dbReference type="EMBL" id="CADCUX010000692">
    <property type="protein sequence ID" value="CAA9439945.1"/>
    <property type="molecule type" value="Genomic_DNA"/>
</dbReference>
<dbReference type="InterPro" id="IPR011051">
    <property type="entry name" value="RmlC_Cupin_sf"/>
</dbReference>